<sequence>MKSVPTALVMAMVIAGSHATPISICRDATYDITGAICSGAGSKPAGIACPRKGDRTTRDCHPNLPSYDHVTQTCIAIEDASCVIVNGDTWGCAYPSIPCGSAPVLCSTPTTPCPTWEYSEDETPSEIKFDATTAPASWFQATGPLPQYQVGCLDGSPVKPLVPPTPAPTQPTPAPSQPMPSHATVEATGTPKPQTGTPTPAPTTPNPTPTQTLAPITPSSTSVTSSPTTISPTGPPTQTPPTPTTTPTNPGTITPTPATTTPSISTPTPITTSPSTTTPSPTTTTPQTTTPTTITPSTTIPTPTPST</sequence>
<feature type="compositionally biased region" description="Low complexity" evidence="1">
    <location>
        <begin position="209"/>
        <end position="232"/>
    </location>
</feature>
<feature type="signal peptide" evidence="2">
    <location>
        <begin position="1"/>
        <end position="19"/>
    </location>
</feature>
<evidence type="ECO:0000313" key="4">
    <source>
        <dbReference type="Proteomes" id="UP000243217"/>
    </source>
</evidence>
<feature type="compositionally biased region" description="Low complexity" evidence="1">
    <location>
        <begin position="188"/>
        <end position="198"/>
    </location>
</feature>
<protein>
    <submittedName>
        <fullName evidence="3">Carbohydrate-binding protein</fullName>
    </submittedName>
</protein>
<dbReference type="OrthoDB" id="166945at2759"/>
<gene>
    <name evidence="3" type="ORF">THRCLA_09225</name>
</gene>
<feature type="compositionally biased region" description="Pro residues" evidence="1">
    <location>
        <begin position="233"/>
        <end position="244"/>
    </location>
</feature>
<feature type="compositionally biased region" description="Pro residues" evidence="1">
    <location>
        <begin position="199"/>
        <end position="208"/>
    </location>
</feature>
<organism evidence="3 4">
    <name type="scientific">Thraustotheca clavata</name>
    <dbReference type="NCBI Taxonomy" id="74557"/>
    <lineage>
        <taxon>Eukaryota</taxon>
        <taxon>Sar</taxon>
        <taxon>Stramenopiles</taxon>
        <taxon>Oomycota</taxon>
        <taxon>Saprolegniomycetes</taxon>
        <taxon>Saprolegniales</taxon>
        <taxon>Achlyaceae</taxon>
        <taxon>Thraustotheca</taxon>
    </lineage>
</organism>
<feature type="non-terminal residue" evidence="3">
    <location>
        <position position="307"/>
    </location>
</feature>
<dbReference type="PRINTS" id="PR01217">
    <property type="entry name" value="PRICHEXTENSN"/>
</dbReference>
<keyword evidence="4" id="KW-1185">Reference proteome</keyword>
<name>A0A1V9YYC9_9STRA</name>
<evidence type="ECO:0000256" key="2">
    <source>
        <dbReference type="SAM" id="SignalP"/>
    </source>
</evidence>
<dbReference type="Proteomes" id="UP000243217">
    <property type="component" value="Unassembled WGS sequence"/>
</dbReference>
<comment type="caution">
    <text evidence="3">The sequence shown here is derived from an EMBL/GenBank/DDBJ whole genome shotgun (WGS) entry which is preliminary data.</text>
</comment>
<feature type="compositionally biased region" description="Low complexity" evidence="1">
    <location>
        <begin position="245"/>
        <end position="301"/>
    </location>
</feature>
<evidence type="ECO:0000313" key="3">
    <source>
        <dbReference type="EMBL" id="OQR90712.1"/>
    </source>
</evidence>
<feature type="region of interest" description="Disordered" evidence="1">
    <location>
        <begin position="156"/>
        <end position="307"/>
    </location>
</feature>
<feature type="chain" id="PRO_5012325479" evidence="2">
    <location>
        <begin position="20"/>
        <end position="307"/>
    </location>
</feature>
<accession>A0A1V9YYC9</accession>
<reference evidence="3 4" key="1">
    <citation type="journal article" date="2014" name="Genome Biol. Evol.">
        <title>The secreted proteins of Achlya hypogyna and Thraustotheca clavata identify the ancestral oomycete secretome and reveal gene acquisitions by horizontal gene transfer.</title>
        <authorList>
            <person name="Misner I."/>
            <person name="Blouin N."/>
            <person name="Leonard G."/>
            <person name="Richards T.A."/>
            <person name="Lane C.E."/>
        </authorList>
    </citation>
    <scope>NUCLEOTIDE SEQUENCE [LARGE SCALE GENOMIC DNA]</scope>
    <source>
        <strain evidence="3 4">ATCC 34112</strain>
    </source>
</reference>
<proteinExistence type="predicted"/>
<feature type="compositionally biased region" description="Pro residues" evidence="1">
    <location>
        <begin position="160"/>
        <end position="178"/>
    </location>
</feature>
<dbReference type="STRING" id="74557.A0A1V9YYC9"/>
<keyword evidence="2" id="KW-0732">Signal</keyword>
<dbReference type="AlphaFoldDB" id="A0A1V9YYC9"/>
<evidence type="ECO:0000256" key="1">
    <source>
        <dbReference type="SAM" id="MobiDB-lite"/>
    </source>
</evidence>
<dbReference type="EMBL" id="JNBS01002498">
    <property type="protein sequence ID" value="OQR90712.1"/>
    <property type="molecule type" value="Genomic_DNA"/>
</dbReference>